<dbReference type="InterPro" id="IPR043502">
    <property type="entry name" value="DNA/RNA_pol_sf"/>
</dbReference>
<dbReference type="InterPro" id="IPR051320">
    <property type="entry name" value="Viral_Replic_Matur_Polypro"/>
</dbReference>
<dbReference type="Gene3D" id="3.30.70.270">
    <property type="match status" value="2"/>
</dbReference>
<dbReference type="Proteomes" id="UP000663824">
    <property type="component" value="Unassembled WGS sequence"/>
</dbReference>
<feature type="domain" description="Reverse transcriptase/retrotransposon-derived protein RNase H-like" evidence="1">
    <location>
        <begin position="151"/>
        <end position="221"/>
    </location>
</feature>
<evidence type="ECO:0000259" key="1">
    <source>
        <dbReference type="Pfam" id="PF17919"/>
    </source>
</evidence>
<dbReference type="PANTHER" id="PTHR33064:SF37">
    <property type="entry name" value="RIBONUCLEASE H"/>
    <property type="match status" value="1"/>
</dbReference>
<dbReference type="EMBL" id="CAJNRE010000373">
    <property type="protein sequence ID" value="CAF1926483.1"/>
    <property type="molecule type" value="Genomic_DNA"/>
</dbReference>
<organism evidence="2 3">
    <name type="scientific">Rotaria magnacalcarata</name>
    <dbReference type="NCBI Taxonomy" id="392030"/>
    <lineage>
        <taxon>Eukaryota</taxon>
        <taxon>Metazoa</taxon>
        <taxon>Spiralia</taxon>
        <taxon>Gnathifera</taxon>
        <taxon>Rotifera</taxon>
        <taxon>Eurotatoria</taxon>
        <taxon>Bdelloidea</taxon>
        <taxon>Philodinida</taxon>
        <taxon>Philodinidae</taxon>
        <taxon>Rotaria</taxon>
    </lineage>
</organism>
<evidence type="ECO:0000313" key="3">
    <source>
        <dbReference type="Proteomes" id="UP000663824"/>
    </source>
</evidence>
<dbReference type="PANTHER" id="PTHR33064">
    <property type="entry name" value="POL PROTEIN"/>
    <property type="match status" value="1"/>
</dbReference>
<dbReference type="SUPFAM" id="SSF56672">
    <property type="entry name" value="DNA/RNA polymerases"/>
    <property type="match status" value="1"/>
</dbReference>
<proteinExistence type="predicted"/>
<name>A0A816KRI6_9BILA</name>
<sequence>MVVDYKKLNNITIKNNHLLPNTEQAFQVLGAGYKFFSTLDMKIGFWQIPIAEADKHKTALQSFQRNPPKCNFFQHQIDYLSHTISEYGVKSTDEKSHAIIKLREPTTLAEANKFLGALSWYRKFIPQFATIPVPIHVITNLTKPNKHKFRWNDLQKKAFLQLKELFVNASLFLNLPNDNYPIILTTDASKVRIEGTLQQIMDAEIKNLYYHSQFTSSTQRR</sequence>
<dbReference type="AlphaFoldDB" id="A0A816KRI6"/>
<reference evidence="2" key="1">
    <citation type="submission" date="2021-02" db="EMBL/GenBank/DDBJ databases">
        <authorList>
            <person name="Nowell W R."/>
        </authorList>
    </citation>
    <scope>NUCLEOTIDE SEQUENCE</scope>
</reference>
<dbReference type="Gene3D" id="3.10.10.10">
    <property type="entry name" value="HIV Type 1 Reverse Transcriptase, subunit A, domain 1"/>
    <property type="match status" value="1"/>
</dbReference>
<comment type="caution">
    <text evidence="2">The sequence shown here is derived from an EMBL/GenBank/DDBJ whole genome shotgun (WGS) entry which is preliminary data.</text>
</comment>
<evidence type="ECO:0000313" key="2">
    <source>
        <dbReference type="EMBL" id="CAF1926483.1"/>
    </source>
</evidence>
<dbReference type="InterPro" id="IPR043128">
    <property type="entry name" value="Rev_trsase/Diguanyl_cyclase"/>
</dbReference>
<dbReference type="FunFam" id="3.30.70.270:FF:000020">
    <property type="entry name" value="Transposon Tf2-6 polyprotein-like Protein"/>
    <property type="match status" value="1"/>
</dbReference>
<accession>A0A816KRI6</accession>
<dbReference type="Pfam" id="PF17919">
    <property type="entry name" value="RT_RNaseH_2"/>
    <property type="match status" value="1"/>
</dbReference>
<protein>
    <recommendedName>
        <fullName evidence="1">Reverse transcriptase/retrotransposon-derived protein RNase H-like domain-containing protein</fullName>
    </recommendedName>
</protein>
<dbReference type="InterPro" id="IPR041577">
    <property type="entry name" value="RT_RNaseH_2"/>
</dbReference>
<gene>
    <name evidence="2" type="ORF">MBJ925_LOCUS3429</name>
</gene>